<name>K5BKK5_MYCHD</name>
<keyword evidence="1" id="KW-0378">Hydrolase</keyword>
<dbReference type="InterPro" id="IPR021130">
    <property type="entry name" value="PRib-ATP_PPHydrolase-like"/>
</dbReference>
<dbReference type="Proteomes" id="UP000006265">
    <property type="component" value="Unassembled WGS sequence"/>
</dbReference>
<dbReference type="AlphaFoldDB" id="K5BKK5"/>
<comment type="caution">
    <text evidence="1">The sequence shown here is derived from an EMBL/GenBank/DDBJ whole genome shotgun (WGS) entry which is preliminary data.</text>
</comment>
<gene>
    <name evidence="1" type="ORF">C731_0961</name>
</gene>
<dbReference type="CDD" id="cd11532">
    <property type="entry name" value="NTP-PPase_COG4997"/>
    <property type="match status" value="1"/>
</dbReference>
<proteinExistence type="predicted"/>
<sequence length="112" mass="12374">MRDRIPDIIRRSGRTPRYRTLSTDEYRRALIDKLNEEVGELAAAENQESILGEAADVVEVVAAIAAEYGADLGTVLDIASRKRTERGGFGQRLWLSSIDESESAVSVEPTDH</sequence>
<organism evidence="1 2">
    <name type="scientific">Mycolicibacterium hassiacum (strain DSM 44199 / CIP 105218 / JCM 12690 / 3849)</name>
    <name type="common">Mycobacterium hassiacum</name>
    <dbReference type="NCBI Taxonomy" id="1122247"/>
    <lineage>
        <taxon>Bacteria</taxon>
        <taxon>Bacillati</taxon>
        <taxon>Actinomycetota</taxon>
        <taxon>Actinomycetes</taxon>
        <taxon>Mycobacteriales</taxon>
        <taxon>Mycobacteriaceae</taxon>
        <taxon>Mycolicibacterium</taxon>
    </lineage>
</organism>
<dbReference type="Pfam" id="PF01503">
    <property type="entry name" value="PRA-PH"/>
    <property type="match status" value="1"/>
</dbReference>
<dbReference type="EMBL" id="AMRA01000025">
    <property type="protein sequence ID" value="EKF25024.1"/>
    <property type="molecule type" value="Genomic_DNA"/>
</dbReference>
<protein>
    <submittedName>
        <fullName evidence="1">Putative mazG nucleotide pyrophosphohydrolase</fullName>
    </submittedName>
</protein>
<dbReference type="SUPFAM" id="SSF101386">
    <property type="entry name" value="all-alpha NTP pyrophosphatases"/>
    <property type="match status" value="1"/>
</dbReference>
<evidence type="ECO:0000313" key="1">
    <source>
        <dbReference type="EMBL" id="EKF25024.1"/>
    </source>
</evidence>
<reference evidence="1 2" key="1">
    <citation type="journal article" date="2012" name="J. Bacteriol.">
        <title>Genome sequence of Mycobacterium hassiacum DSM 44199, a rare source of heat-stable mycobacterial proteins.</title>
        <authorList>
            <person name="Tiago I."/>
            <person name="Maranha A."/>
            <person name="Mendes V."/>
            <person name="Alarico S."/>
            <person name="Moynihan P.J."/>
            <person name="Clarke A.J."/>
            <person name="Macedo-Ribeiro S."/>
            <person name="Pereira P.J."/>
            <person name="Empadinhas N."/>
        </authorList>
    </citation>
    <scope>NUCLEOTIDE SEQUENCE [LARGE SCALE GENOMIC DNA]</scope>
    <source>
        <strain evidence="2">DSM 44199 / CIP 105218 / JCM 12690 / 3849</strain>
    </source>
</reference>
<dbReference type="STRING" id="1122247.GCA_000379865_04090"/>
<dbReference type="Gene3D" id="1.10.287.1080">
    <property type="entry name" value="MazG-like"/>
    <property type="match status" value="1"/>
</dbReference>
<dbReference type="eggNOG" id="COG4997">
    <property type="taxonomic scope" value="Bacteria"/>
</dbReference>
<accession>K5BKK5</accession>
<dbReference type="GO" id="GO:0016787">
    <property type="term" value="F:hydrolase activity"/>
    <property type="evidence" value="ECO:0007669"/>
    <property type="project" value="UniProtKB-KW"/>
</dbReference>
<evidence type="ECO:0000313" key="2">
    <source>
        <dbReference type="Proteomes" id="UP000006265"/>
    </source>
</evidence>
<dbReference type="PATRIC" id="fig|1122247.3.peg.922"/>
<keyword evidence="2" id="KW-1185">Reference proteome</keyword>
<dbReference type="InterPro" id="IPR038735">
    <property type="entry name" value="MSMEG_1276-like_NTP-PPase_dom"/>
</dbReference>